<dbReference type="NCBIfam" id="NF003921">
    <property type="entry name" value="PRK05443.2-2"/>
    <property type="match status" value="1"/>
</dbReference>
<evidence type="ECO:0000259" key="11">
    <source>
        <dbReference type="Pfam" id="PF17941"/>
    </source>
</evidence>
<dbReference type="EC" id="2.7.4.1" evidence="6 7"/>
<evidence type="ECO:0000256" key="4">
    <source>
        <dbReference type="ARBA" id="ARBA00022777"/>
    </source>
</evidence>
<dbReference type="EMBL" id="FNPR01000002">
    <property type="protein sequence ID" value="SDY46495.1"/>
    <property type="molecule type" value="Genomic_DNA"/>
</dbReference>
<dbReference type="GO" id="GO:0008976">
    <property type="term" value="F:polyphosphate kinase activity"/>
    <property type="evidence" value="ECO:0007669"/>
    <property type="project" value="UniProtKB-UniRule"/>
</dbReference>
<keyword evidence="3 6" id="KW-0547">Nucleotide-binding</keyword>
<comment type="cofactor">
    <cofactor evidence="6">
        <name>Mg(2+)</name>
        <dbReference type="ChEBI" id="CHEBI:18420"/>
    </cofactor>
</comment>
<feature type="binding site" evidence="6">
    <location>
        <position position="648"/>
    </location>
    <ligand>
        <name>ATP</name>
        <dbReference type="ChEBI" id="CHEBI:30616"/>
    </ligand>
</feature>
<keyword evidence="2 6" id="KW-0808">Transferase</keyword>
<feature type="binding site" evidence="6">
    <location>
        <position position="107"/>
    </location>
    <ligand>
        <name>ATP</name>
        <dbReference type="ChEBI" id="CHEBI:30616"/>
    </ligand>
</feature>
<protein>
    <recommendedName>
        <fullName evidence="6 7">Polyphosphate kinase</fullName>
        <ecNumber evidence="6 7">2.7.4.1</ecNumber>
    </recommendedName>
    <alternativeName>
        <fullName evidence="6">ATP-polyphosphate phosphotransferase</fullName>
    </alternativeName>
    <alternativeName>
        <fullName evidence="6">Polyphosphoric acid kinase</fullName>
    </alternativeName>
</protein>
<accession>A0A1H3K422</accession>
<dbReference type="Pfam" id="PF13090">
    <property type="entry name" value="PP_kinase_C"/>
    <property type="match status" value="1"/>
</dbReference>
<dbReference type="SUPFAM" id="SSF143724">
    <property type="entry name" value="PHP14-like"/>
    <property type="match status" value="1"/>
</dbReference>
<feature type="domain" description="Polyphosphate kinase N-terminal" evidence="9">
    <location>
        <begin position="69"/>
        <end position="173"/>
    </location>
</feature>
<dbReference type="Pfam" id="PF02503">
    <property type="entry name" value="PP_kinase"/>
    <property type="match status" value="1"/>
</dbReference>
<evidence type="ECO:0000256" key="2">
    <source>
        <dbReference type="ARBA" id="ARBA00022679"/>
    </source>
</evidence>
<keyword evidence="6" id="KW-0479">Metal-binding</keyword>
<dbReference type="InterPro" id="IPR025198">
    <property type="entry name" value="PPK_N_dom"/>
</dbReference>
<keyword evidence="6" id="KW-0460">Magnesium</keyword>
<dbReference type="HAMAP" id="MF_00347">
    <property type="entry name" value="Polyphosphate_kinase"/>
    <property type="match status" value="1"/>
</dbReference>
<dbReference type="SUPFAM" id="SSF56024">
    <property type="entry name" value="Phospholipase D/nuclease"/>
    <property type="match status" value="2"/>
</dbReference>
<dbReference type="PIRSF" id="PIRSF015589">
    <property type="entry name" value="PP_kinase"/>
    <property type="match status" value="1"/>
</dbReference>
<keyword evidence="1 6" id="KW-0597">Phosphoprotein</keyword>
<feature type="domain" description="Polyphosphate kinase C-terminal" evidence="10">
    <location>
        <begin position="559"/>
        <end position="726"/>
    </location>
</feature>
<evidence type="ECO:0000313" key="12">
    <source>
        <dbReference type="EMBL" id="SDY46495.1"/>
    </source>
</evidence>
<dbReference type="InterPro" id="IPR036832">
    <property type="entry name" value="PPK_N_dom_sf"/>
</dbReference>
<dbReference type="InterPro" id="IPR024953">
    <property type="entry name" value="PP_kinase_middle"/>
</dbReference>
<dbReference type="InterPro" id="IPR025200">
    <property type="entry name" value="PPK_C_dom2"/>
</dbReference>
<feature type="domain" description="Polyphosphate kinase C-terminal" evidence="11">
    <location>
        <begin position="387"/>
        <end position="552"/>
    </location>
</feature>
<dbReference type="GO" id="GO:0009358">
    <property type="term" value="C:polyphosphate kinase complex"/>
    <property type="evidence" value="ECO:0007669"/>
    <property type="project" value="InterPro"/>
</dbReference>
<comment type="catalytic activity">
    <reaction evidence="6 7">
        <text>[phosphate](n) + ATP = [phosphate](n+1) + ADP</text>
        <dbReference type="Rhea" id="RHEA:19573"/>
        <dbReference type="Rhea" id="RHEA-COMP:9859"/>
        <dbReference type="Rhea" id="RHEA-COMP:14280"/>
        <dbReference type="ChEBI" id="CHEBI:16838"/>
        <dbReference type="ChEBI" id="CHEBI:30616"/>
        <dbReference type="ChEBI" id="CHEBI:456216"/>
        <dbReference type="EC" id="2.7.4.1"/>
    </reaction>
</comment>
<evidence type="ECO:0000256" key="1">
    <source>
        <dbReference type="ARBA" id="ARBA00022553"/>
    </source>
</evidence>
<dbReference type="InterPro" id="IPR003414">
    <property type="entry name" value="PP_kinase"/>
</dbReference>
<dbReference type="PANTHER" id="PTHR30218">
    <property type="entry name" value="POLYPHOSPHATE KINASE"/>
    <property type="match status" value="1"/>
</dbReference>
<comment type="function">
    <text evidence="6 7">Catalyzes the reversible transfer of the terminal phosphate of ATP to form a long-chain polyphosphate (polyP).</text>
</comment>
<dbReference type="InterPro" id="IPR036830">
    <property type="entry name" value="PP_kinase_middle_dom_sf"/>
</dbReference>
<sequence length="765" mass="85304">MPLTDPSDISGIKKGAVDIAPRRAHYPRQHRKTVTIEAYSAPMIQADFLSAPFPEPQDLDGDLSGPARFMNRELSWLGFNWRVLEEAENLRVPLLERLRFVSISATNLDEFYTVRVAGLREMVNEGVTAPAIDGLTPAEQLVLINDNARELLARQQDIFAALTEEMAEAGIDICTRDELSEADKALLHEVFLEQVFPVLSPLAIDPAHPFPFIPNTGYALALELESTRDKRKLQALLPIPAQIARFIALPAPEGQFRFLPLEELLLEHLPSLFPGFRLKGACGFRVLRDSDLEVEDEAEDLVREFETALKRRRRGEVVRLTISADAPARLLKMIQRELHVTENEIVEIGGMLGLADLSELVLDERPDLLWPAFTPRIPERVTDHEGDIFAAIRQKDMLLHHPYETFDMVVRFLQQAARDPNVVAIKQTLYRTSRDSPIVEALCEAAEEGKSVTALVELKARFDEAANIRQSRRLERAGAHVVYGFLNLKTHAKISTVVRREGDKLVTYTHYGTGNYHPITARIYTDLSLFTCDAALGRDATKVFNYLSGYVEPDKLENLAISPLSLKPRLLDMIAAEAEHARAGRPAQIWAKMNSLIEPEVIDALYAASQAGVEISLVVRGICGLRPGVKGLSETIRVKSIVGRFLEHSRIVCFGAGFGLPHKKARVFISSADWMGRNLSRRVETLVEINTPTVKAQITSQIMAANMADTAQSWVMDASGRFLREELPEGTFSFNCHRFFMENPSLSGRGSAGASDVPKLTHGED</sequence>
<keyword evidence="13" id="KW-1185">Reference proteome</keyword>
<feature type="binding site" evidence="6">
    <location>
        <position position="524"/>
    </location>
    <ligand>
        <name>ATP</name>
        <dbReference type="ChEBI" id="CHEBI:30616"/>
    </ligand>
</feature>
<feature type="domain" description="Polyphosphate kinase middle" evidence="8">
    <location>
        <begin position="183"/>
        <end position="360"/>
    </location>
</feature>
<keyword evidence="4 6" id="KW-0418">Kinase</keyword>
<dbReference type="Proteomes" id="UP000199026">
    <property type="component" value="Unassembled WGS sequence"/>
</dbReference>
<dbReference type="GO" id="GO:0046872">
    <property type="term" value="F:metal ion binding"/>
    <property type="evidence" value="ECO:0007669"/>
    <property type="project" value="UniProtKB-KW"/>
</dbReference>
<keyword evidence="5 6" id="KW-0067">ATP-binding</keyword>
<dbReference type="Pfam" id="PF13089">
    <property type="entry name" value="PP_kinase_N"/>
    <property type="match status" value="1"/>
</dbReference>
<evidence type="ECO:0000259" key="8">
    <source>
        <dbReference type="Pfam" id="PF02503"/>
    </source>
</evidence>
<dbReference type="Pfam" id="PF17941">
    <property type="entry name" value="PP_kinase_C_1"/>
    <property type="match status" value="1"/>
</dbReference>
<dbReference type="GO" id="GO:0005524">
    <property type="term" value="F:ATP binding"/>
    <property type="evidence" value="ECO:0007669"/>
    <property type="project" value="UniProtKB-KW"/>
</dbReference>
<dbReference type="GO" id="GO:0006799">
    <property type="term" value="P:polyphosphate biosynthetic process"/>
    <property type="evidence" value="ECO:0007669"/>
    <property type="project" value="UniProtKB-UniRule"/>
</dbReference>
<evidence type="ECO:0000256" key="7">
    <source>
        <dbReference type="RuleBase" id="RU003800"/>
    </source>
</evidence>
<comment type="similarity">
    <text evidence="6 7">Belongs to the polyphosphate kinase 1 (PPK1) family.</text>
</comment>
<dbReference type="CDD" id="cd09168">
    <property type="entry name" value="PLDc_PaPPK1_C2_like"/>
    <property type="match status" value="1"/>
</dbReference>
<reference evidence="12 13" key="1">
    <citation type="submission" date="2016-10" db="EMBL/GenBank/DDBJ databases">
        <authorList>
            <person name="de Groot N.N."/>
        </authorList>
    </citation>
    <scope>NUCLEOTIDE SEQUENCE [LARGE SCALE GENOMIC DNA]</scope>
    <source>
        <strain evidence="12 13">DSM 24677</strain>
    </source>
</reference>
<dbReference type="AlphaFoldDB" id="A0A1H3K422"/>
<dbReference type="Gene3D" id="1.20.58.310">
    <property type="entry name" value="Polyphosphate kinase N-terminal domain"/>
    <property type="match status" value="1"/>
</dbReference>
<dbReference type="NCBIfam" id="TIGR03705">
    <property type="entry name" value="poly_P_kin"/>
    <property type="match status" value="1"/>
</dbReference>
<feature type="binding site" evidence="6">
    <location>
        <position position="431"/>
    </location>
    <ligand>
        <name>Mg(2+)</name>
        <dbReference type="ChEBI" id="CHEBI:18420"/>
    </ligand>
</feature>
<evidence type="ECO:0000259" key="9">
    <source>
        <dbReference type="Pfam" id="PF13089"/>
    </source>
</evidence>
<evidence type="ECO:0000256" key="3">
    <source>
        <dbReference type="ARBA" id="ARBA00022741"/>
    </source>
</evidence>
<dbReference type="NCBIfam" id="NF003919">
    <property type="entry name" value="PRK05443.1-4"/>
    <property type="match status" value="1"/>
</dbReference>
<evidence type="ECO:0000256" key="6">
    <source>
        <dbReference type="HAMAP-Rule" id="MF_00347"/>
    </source>
</evidence>
<feature type="binding site" evidence="6">
    <location>
        <position position="620"/>
    </location>
    <ligand>
        <name>ATP</name>
        <dbReference type="ChEBI" id="CHEBI:30616"/>
    </ligand>
</feature>
<evidence type="ECO:0000259" key="10">
    <source>
        <dbReference type="Pfam" id="PF13090"/>
    </source>
</evidence>
<gene>
    <name evidence="6" type="primary">ppk</name>
    <name evidence="12" type="ORF">SAMN05444486_102311</name>
</gene>
<comment type="PTM">
    <text evidence="6 7">An intermediate of this reaction is the autophosphorylated ppk in which a phosphate is covalently linked to a histidine residue through a N-P bond.</text>
</comment>
<dbReference type="CDD" id="cd09165">
    <property type="entry name" value="PLDc_PaPPK1_C1_like"/>
    <property type="match status" value="1"/>
</dbReference>
<name>A0A1H3K422_9RHOB</name>
<dbReference type="SUPFAM" id="SSF140356">
    <property type="entry name" value="PPK N-terminal domain-like"/>
    <property type="match status" value="1"/>
</dbReference>
<evidence type="ECO:0000313" key="13">
    <source>
        <dbReference type="Proteomes" id="UP000199026"/>
    </source>
</evidence>
<dbReference type="PANTHER" id="PTHR30218:SF0">
    <property type="entry name" value="POLYPHOSPHATE KINASE"/>
    <property type="match status" value="1"/>
</dbReference>
<evidence type="ECO:0000256" key="5">
    <source>
        <dbReference type="ARBA" id="ARBA00022840"/>
    </source>
</evidence>
<organism evidence="12 13">
    <name type="scientific">Lentibacter algarum</name>
    <dbReference type="NCBI Taxonomy" id="576131"/>
    <lineage>
        <taxon>Bacteria</taxon>
        <taxon>Pseudomonadati</taxon>
        <taxon>Pseudomonadota</taxon>
        <taxon>Alphaproteobacteria</taxon>
        <taxon>Rhodobacterales</taxon>
        <taxon>Roseobacteraceae</taxon>
        <taxon>Lentibacter</taxon>
    </lineage>
</organism>
<dbReference type="Gene3D" id="3.30.870.10">
    <property type="entry name" value="Endonuclease Chain A"/>
    <property type="match status" value="2"/>
</dbReference>
<proteinExistence type="inferred from homology"/>
<feature type="active site" description="Phosphohistidine intermediate" evidence="6">
    <location>
        <position position="491"/>
    </location>
</feature>
<dbReference type="NCBIfam" id="NF003917">
    <property type="entry name" value="PRK05443.1-1"/>
    <property type="match status" value="1"/>
</dbReference>
<dbReference type="NCBIfam" id="NF003918">
    <property type="entry name" value="PRK05443.1-2"/>
    <property type="match status" value="1"/>
</dbReference>
<dbReference type="InterPro" id="IPR041108">
    <property type="entry name" value="PP_kinase_C_1"/>
</dbReference>
<dbReference type="STRING" id="576131.SAMN05444486_102311"/>
<feature type="binding site" evidence="6">
    <location>
        <position position="461"/>
    </location>
    <ligand>
        <name>Mg(2+)</name>
        <dbReference type="ChEBI" id="CHEBI:18420"/>
    </ligand>
</feature>
<dbReference type="Gene3D" id="3.30.1840.10">
    <property type="entry name" value="Polyphosphate kinase middle domain"/>
    <property type="match status" value="1"/>
</dbReference>